<dbReference type="HOGENOM" id="CLU_1129314_0_0_1"/>
<dbReference type="KEGG" id="nhe:NECHADRAFT_87026"/>
<feature type="domain" description="Ribonuclease H1 N-terminal" evidence="2">
    <location>
        <begin position="6"/>
        <end position="47"/>
    </location>
</feature>
<dbReference type="InterPro" id="IPR011320">
    <property type="entry name" value="RNase_H1_N"/>
</dbReference>
<dbReference type="OrthoDB" id="6105938at2759"/>
<feature type="region of interest" description="Disordered" evidence="1">
    <location>
        <begin position="115"/>
        <end position="198"/>
    </location>
</feature>
<evidence type="ECO:0000313" key="3">
    <source>
        <dbReference type="EMBL" id="EEU34710.1"/>
    </source>
</evidence>
<dbReference type="SUPFAM" id="SSF55658">
    <property type="entry name" value="L9 N-domain-like"/>
    <property type="match status" value="1"/>
</dbReference>
<accession>C7ZMQ1</accession>
<evidence type="ECO:0000313" key="4">
    <source>
        <dbReference type="Proteomes" id="UP000005206"/>
    </source>
</evidence>
<sequence>MAKTTYYAVYNGVKPGIYTSYDESKEQTDRFSKNKYKSFSTWSDAHGWMEDLKKKEQEENRRLEEKRKQHMLKEGTAQKRLESEPEEAPDLLRQTGVEPGTIEHLLDLADRRAFPAAHGKASHQSDAGPSNHSTDNIPASLEATEGSRGAENQSAGFASSLDTDLDARPSKKLKLSEEADSNDGNRKPIPNTIRNSNSRGLPSFQYIHKLIWRVNEMKATFTPEKKAHLRLVMSMIEFLLGRLVHE</sequence>
<dbReference type="Gene3D" id="3.40.970.10">
    <property type="entry name" value="Ribonuclease H1, N-terminal domain"/>
    <property type="match status" value="1"/>
</dbReference>
<dbReference type="InterPro" id="IPR037056">
    <property type="entry name" value="RNase_H1_N_sf"/>
</dbReference>
<dbReference type="VEuPathDB" id="FungiDB:NECHADRAFT_87026"/>
<evidence type="ECO:0000259" key="2">
    <source>
        <dbReference type="Pfam" id="PF01693"/>
    </source>
</evidence>
<dbReference type="Proteomes" id="UP000005206">
    <property type="component" value="Chromosome 11"/>
</dbReference>
<dbReference type="GeneID" id="9678863"/>
<dbReference type="RefSeq" id="XP_003040423.1">
    <property type="nucleotide sequence ID" value="XM_003040377.1"/>
</dbReference>
<evidence type="ECO:0000256" key="1">
    <source>
        <dbReference type="SAM" id="MobiDB-lite"/>
    </source>
</evidence>
<dbReference type="InParanoid" id="C7ZMQ1"/>
<feature type="compositionally biased region" description="Polar residues" evidence="1">
    <location>
        <begin position="122"/>
        <end position="137"/>
    </location>
</feature>
<reference evidence="3 4" key="1">
    <citation type="journal article" date="2009" name="PLoS Genet.">
        <title>The genome of Nectria haematococca: contribution of supernumerary chromosomes to gene expansion.</title>
        <authorList>
            <person name="Coleman J.J."/>
            <person name="Rounsley S.D."/>
            <person name="Rodriguez-Carres M."/>
            <person name="Kuo A."/>
            <person name="Wasmann C.C."/>
            <person name="Grimwood J."/>
            <person name="Schmutz J."/>
            <person name="Taga M."/>
            <person name="White G.J."/>
            <person name="Zhou S."/>
            <person name="Schwartz D.C."/>
            <person name="Freitag M."/>
            <person name="Ma L.J."/>
            <person name="Danchin E.G."/>
            <person name="Henrissat B."/>
            <person name="Coutinho P.M."/>
            <person name="Nelson D.R."/>
            <person name="Straney D."/>
            <person name="Napoli C.A."/>
            <person name="Barker B.M."/>
            <person name="Gribskov M."/>
            <person name="Rep M."/>
            <person name="Kroken S."/>
            <person name="Molnar I."/>
            <person name="Rensing C."/>
            <person name="Kennell J.C."/>
            <person name="Zamora J."/>
            <person name="Farman M.L."/>
            <person name="Selker E.U."/>
            <person name="Salamov A."/>
            <person name="Shapiro H."/>
            <person name="Pangilinan J."/>
            <person name="Lindquist E."/>
            <person name="Lamers C."/>
            <person name="Grigoriev I.V."/>
            <person name="Geiser D.M."/>
            <person name="Covert S.F."/>
            <person name="Temporini E."/>
            <person name="Vanetten H.D."/>
        </authorList>
    </citation>
    <scope>NUCLEOTIDE SEQUENCE [LARGE SCALE GENOMIC DNA]</scope>
    <source>
        <strain evidence="4">ATCC MYA-4622 / CBS 123669 / FGSC 9596 / NRRL 45880 / 77-13-4</strain>
    </source>
</reference>
<feature type="compositionally biased region" description="Basic and acidic residues" evidence="1">
    <location>
        <begin position="165"/>
        <end position="177"/>
    </location>
</feature>
<name>C7ZMQ1_FUSV7</name>
<gene>
    <name evidence="3" type="ORF">NECHADRAFT_87026</name>
</gene>
<dbReference type="EMBL" id="GG698957">
    <property type="protein sequence ID" value="EEU34710.1"/>
    <property type="molecule type" value="Genomic_DNA"/>
</dbReference>
<proteinExistence type="predicted"/>
<dbReference type="InterPro" id="IPR009027">
    <property type="entry name" value="Ribosomal_bL9/RNase_H1_N"/>
</dbReference>
<feature type="region of interest" description="Disordered" evidence="1">
    <location>
        <begin position="55"/>
        <end position="98"/>
    </location>
</feature>
<dbReference type="Pfam" id="PF01693">
    <property type="entry name" value="Cauli_VI"/>
    <property type="match status" value="1"/>
</dbReference>
<feature type="compositionally biased region" description="Polar residues" evidence="1">
    <location>
        <begin position="150"/>
        <end position="162"/>
    </location>
</feature>
<dbReference type="AlphaFoldDB" id="C7ZMQ1"/>
<organism evidence="3 4">
    <name type="scientific">Fusarium vanettenii (strain ATCC MYA-4622 / CBS 123669 / FGSC 9596 / NRRL 45880 / 77-13-4)</name>
    <name type="common">Fusarium solani subsp. pisi</name>
    <dbReference type="NCBI Taxonomy" id="660122"/>
    <lineage>
        <taxon>Eukaryota</taxon>
        <taxon>Fungi</taxon>
        <taxon>Dikarya</taxon>
        <taxon>Ascomycota</taxon>
        <taxon>Pezizomycotina</taxon>
        <taxon>Sordariomycetes</taxon>
        <taxon>Hypocreomycetidae</taxon>
        <taxon>Hypocreales</taxon>
        <taxon>Nectriaceae</taxon>
        <taxon>Fusarium</taxon>
        <taxon>Fusarium solani species complex</taxon>
        <taxon>Fusarium vanettenii</taxon>
    </lineage>
</organism>
<protein>
    <recommendedName>
        <fullName evidence="2">Ribonuclease H1 N-terminal domain-containing protein</fullName>
    </recommendedName>
</protein>
<feature type="compositionally biased region" description="Basic and acidic residues" evidence="1">
    <location>
        <begin position="55"/>
        <end position="83"/>
    </location>
</feature>
<keyword evidence="4" id="KW-1185">Reference proteome</keyword>